<dbReference type="AlphaFoldDB" id="A0A1Q9BX40"/>
<dbReference type="EMBL" id="LSRX01002647">
    <property type="protein sequence ID" value="OLP75251.1"/>
    <property type="molecule type" value="Genomic_DNA"/>
</dbReference>
<dbReference type="InterPro" id="IPR027417">
    <property type="entry name" value="P-loop_NTPase"/>
</dbReference>
<dbReference type="Proteomes" id="UP000186817">
    <property type="component" value="Unassembled WGS sequence"/>
</dbReference>
<dbReference type="PANTHER" id="PTHR23159">
    <property type="entry name" value="CENTROSOMAL PROTEIN 2"/>
    <property type="match status" value="1"/>
</dbReference>
<organism evidence="2 3">
    <name type="scientific">Symbiodinium microadriaticum</name>
    <name type="common">Dinoflagellate</name>
    <name type="synonym">Zooxanthella microadriatica</name>
    <dbReference type="NCBI Taxonomy" id="2951"/>
    <lineage>
        <taxon>Eukaryota</taxon>
        <taxon>Sar</taxon>
        <taxon>Alveolata</taxon>
        <taxon>Dinophyceae</taxon>
        <taxon>Suessiales</taxon>
        <taxon>Symbiodiniaceae</taxon>
        <taxon>Symbiodinium</taxon>
    </lineage>
</organism>
<proteinExistence type="predicted"/>
<feature type="region of interest" description="Disordered" evidence="1">
    <location>
        <begin position="1"/>
        <end position="31"/>
    </location>
</feature>
<name>A0A1Q9BX40_SYMMI</name>
<feature type="region of interest" description="Disordered" evidence="1">
    <location>
        <begin position="1014"/>
        <end position="1042"/>
    </location>
</feature>
<feature type="compositionally biased region" description="Basic and acidic residues" evidence="1">
    <location>
        <begin position="225"/>
        <end position="294"/>
    </location>
</feature>
<dbReference type="PANTHER" id="PTHR23159:SF31">
    <property type="entry name" value="CENTROSOME-ASSOCIATED PROTEIN CEP250 ISOFORM X1"/>
    <property type="match status" value="1"/>
</dbReference>
<evidence type="ECO:0000313" key="2">
    <source>
        <dbReference type="EMBL" id="OLP75251.1"/>
    </source>
</evidence>
<sequence length="1070" mass="119187">MGKKTAVNQSKSNLSWMLANGTTRSKNPRPLTEEEIAEVKSKLAALQAEPVSRGGRAVASVNKHTSKTVDTAKKEIMQHTSAEASGIREDIKDFKDKVLDLLETTPAVVKRRQMESAFKKCEAEEQAKEEERQQKRARVEALKKEQATLLQKLKEAEAELKPLGKAKAKAKAKGKAKRRDAEHEEEEAEDAKLLEADDAELAKLQEAEEARRKEAEDAEQLQEAEEAKQLKEAEDAKQRKEAEEAKQLKEAEEAKQWKEAEEAKQLKEAEEAKQWKEAEEAKQRKEAEEAKQLKEAGAATPPRKPQKEATTPPKTAWPPKMPPVLKLPCGTAPVVGVDDDGKTATLKMSLPNGGSRGLFECLDKFVEKLTVHTCSGPGARPKDVLWQRPAWKPAERGLHDGRNLLDYRTMIGECLLAGTSAGGSAGRALQKCFAGYVHSKRNSLELPLHHVGVDPQPLRAGSLRCGGGAQDKPIFKNSSHLGVECEFRRTGPGVEESRLEACLCEVDPDKYEGRGCVWMVWRLPGPTRRFPSKCHYASLRPGPAADQWIIYHKTAMTLLPQPPESTRLYKIAKGQCMTLVQLATMCETQMGTMRIMSWEDYNKFRGAEAPTFSPRQVLRNYDEMTPSKFQSYVIKLDTRFRGDRSLNQGKRPPATEEEFVHMQSRSLMQLRKQITEDQVTGESLLVPCDRQLEISDFVINDETVSCWWYDAEKHHKLPLDFFEAYGRARDERRTLIFYGDSGKGKTPLACSLTAVVAREAGLDSFVLVSSPDMLRSAVERNLLRDERPLLLDELQLNACSVGAQGGGVDTLKHLLGLSPDLAATIKCRYHDVKVPAETFRVITVQDLLKLDKDLERMARDIRTPNLMEGLAGSWVPAALDKLYDADTRALLKRCIMVEVKQSCVKTEVRDRRKIGSQRAASLAEGGASLSKQLGRAAVGSVDVILDEAPDPQFTVVAQQVCALRRWNVATVVAGLTIRVYPCPSEWKLEAPATEAFDLFGKGGFREEALPNKKRHADRGLRNGARSTASKFVNSDKRKDEQIRAQQGQISQLTEMVKTLAVASALVRQPQ</sequence>
<reference evidence="2 3" key="1">
    <citation type="submission" date="2016-02" db="EMBL/GenBank/DDBJ databases">
        <title>Genome analysis of coral dinoflagellate symbionts highlights evolutionary adaptations to a symbiotic lifestyle.</title>
        <authorList>
            <person name="Aranda M."/>
            <person name="Li Y."/>
            <person name="Liew Y.J."/>
            <person name="Baumgarten S."/>
            <person name="Simakov O."/>
            <person name="Wilson M."/>
            <person name="Piel J."/>
            <person name="Ashoor H."/>
            <person name="Bougouffa S."/>
            <person name="Bajic V.B."/>
            <person name="Ryu T."/>
            <person name="Ravasi T."/>
            <person name="Bayer T."/>
            <person name="Micklem G."/>
            <person name="Kim H."/>
            <person name="Bhak J."/>
            <person name="Lajeunesse T.C."/>
            <person name="Voolstra C.R."/>
        </authorList>
    </citation>
    <scope>NUCLEOTIDE SEQUENCE [LARGE SCALE GENOMIC DNA]</scope>
    <source>
        <strain evidence="2 3">CCMP2467</strain>
    </source>
</reference>
<keyword evidence="2" id="KW-0687">Ribonucleoprotein</keyword>
<feature type="compositionally biased region" description="Basic residues" evidence="1">
    <location>
        <begin position="164"/>
        <end position="178"/>
    </location>
</feature>
<keyword evidence="3" id="KW-1185">Reference proteome</keyword>
<evidence type="ECO:0000313" key="3">
    <source>
        <dbReference type="Proteomes" id="UP000186817"/>
    </source>
</evidence>
<feature type="compositionally biased region" description="Polar residues" evidence="1">
    <location>
        <begin position="1"/>
        <end position="25"/>
    </location>
</feature>
<gene>
    <name evidence="2" type="primary">rpsF</name>
    <name evidence="2" type="ORF">AK812_SmicGene44985</name>
</gene>
<feature type="non-terminal residue" evidence="2">
    <location>
        <position position="1070"/>
    </location>
</feature>
<feature type="region of interest" description="Disordered" evidence="1">
    <location>
        <begin position="157"/>
        <end position="320"/>
    </location>
</feature>
<feature type="compositionally biased region" description="Basic and acidic residues" evidence="1">
    <location>
        <begin position="1033"/>
        <end position="1042"/>
    </location>
</feature>
<dbReference type="OrthoDB" id="10347661at2759"/>
<accession>A0A1Q9BX40</accession>
<keyword evidence="2" id="KW-0689">Ribosomal protein</keyword>
<dbReference type="GO" id="GO:0005840">
    <property type="term" value="C:ribosome"/>
    <property type="evidence" value="ECO:0007669"/>
    <property type="project" value="UniProtKB-KW"/>
</dbReference>
<dbReference type="SUPFAM" id="SSF52540">
    <property type="entry name" value="P-loop containing nucleoside triphosphate hydrolases"/>
    <property type="match status" value="1"/>
</dbReference>
<evidence type="ECO:0000256" key="1">
    <source>
        <dbReference type="SAM" id="MobiDB-lite"/>
    </source>
</evidence>
<protein>
    <submittedName>
        <fullName evidence="2">30S ribosomal protein S6</fullName>
    </submittedName>
</protein>
<comment type="caution">
    <text evidence="2">The sequence shown here is derived from an EMBL/GenBank/DDBJ whole genome shotgun (WGS) entry which is preliminary data.</text>
</comment>
<feature type="compositionally biased region" description="Basic and acidic residues" evidence="1">
    <location>
        <begin position="190"/>
        <end position="215"/>
    </location>
</feature>